<dbReference type="SMR" id="A0A1H5TXI9"/>
<comment type="similarity">
    <text evidence="1">Belongs to the YciI family.</text>
</comment>
<dbReference type="PANTHER" id="PTHR35174">
    <property type="entry name" value="BLL7171 PROTEIN-RELATED"/>
    <property type="match status" value="1"/>
</dbReference>
<organism evidence="3 6">
    <name type="scientific">Saccharopolyspora kobensis</name>
    <dbReference type="NCBI Taxonomy" id="146035"/>
    <lineage>
        <taxon>Bacteria</taxon>
        <taxon>Bacillati</taxon>
        <taxon>Actinomycetota</taxon>
        <taxon>Actinomycetes</taxon>
        <taxon>Pseudonocardiales</taxon>
        <taxon>Pseudonocardiaceae</taxon>
        <taxon>Saccharopolyspora</taxon>
    </lineage>
</organism>
<evidence type="ECO:0000313" key="6">
    <source>
        <dbReference type="Proteomes" id="UP000236729"/>
    </source>
</evidence>
<dbReference type="Proteomes" id="UP000236729">
    <property type="component" value="Unassembled WGS sequence"/>
</dbReference>
<feature type="domain" description="YCII-related" evidence="2">
    <location>
        <begin position="1"/>
        <end position="101"/>
    </location>
</feature>
<keyword evidence="5" id="KW-1185">Reference proteome</keyword>
<dbReference type="Pfam" id="PF03795">
    <property type="entry name" value="YCII"/>
    <property type="match status" value="1"/>
</dbReference>
<gene>
    <name evidence="3" type="ORF">SAMN02982929_00335</name>
    <name evidence="4" type="ORF">SAMN05216506_101697</name>
</gene>
<dbReference type="Gene3D" id="3.30.70.1060">
    <property type="entry name" value="Dimeric alpha+beta barrel"/>
    <property type="match status" value="1"/>
</dbReference>
<accession>A0A1H5TXI9</accession>
<sequence>MRYMMIVKSTPETENGAMPSPEELKAMGDYNEELVKSGVLLAGEGLHPSSEGFRTEIATGGGRSVVDGPFTEAKELIAGFWLLQVRSREEAVEWAKRCPEPVEVRRVFEAEDFEMSEEEAEREANLRAQVREAGGIA</sequence>
<dbReference type="InterPro" id="IPR011008">
    <property type="entry name" value="Dimeric_a/b-barrel"/>
</dbReference>
<dbReference type="RefSeq" id="WP_093345900.1">
    <property type="nucleotide sequence ID" value="NZ_FNVB01000002.1"/>
</dbReference>
<protein>
    <submittedName>
        <fullName evidence="3">Uncharacterized conserved protein</fullName>
    </submittedName>
</protein>
<reference evidence="5 6" key="1">
    <citation type="submission" date="2016-10" db="EMBL/GenBank/DDBJ databases">
        <authorList>
            <person name="Varghese N."/>
            <person name="Submissions S."/>
        </authorList>
    </citation>
    <scope>NUCLEOTIDE SEQUENCE [LARGE SCALE GENOMIC DNA]</scope>
    <source>
        <strain evidence="6">ATCC 20501</strain>
        <strain evidence="4 5">CGMCC 4.3529</strain>
    </source>
</reference>
<dbReference type="InterPro" id="IPR005545">
    <property type="entry name" value="YCII"/>
</dbReference>
<dbReference type="PANTHER" id="PTHR35174:SF4">
    <property type="entry name" value="BLL7163 PROTEIN"/>
    <property type="match status" value="1"/>
</dbReference>
<dbReference type="AlphaFoldDB" id="A0A1H5TXI9"/>
<evidence type="ECO:0000313" key="3">
    <source>
        <dbReference type="EMBL" id="SEF66908.1"/>
    </source>
</evidence>
<evidence type="ECO:0000256" key="1">
    <source>
        <dbReference type="ARBA" id="ARBA00007689"/>
    </source>
</evidence>
<dbReference type="Proteomes" id="UP000199690">
    <property type="component" value="Unassembled WGS sequence"/>
</dbReference>
<accession>A0A1I1J074</accession>
<evidence type="ECO:0000313" key="4">
    <source>
        <dbReference type="EMBL" id="SFC41815.1"/>
    </source>
</evidence>
<dbReference type="SUPFAM" id="SSF54909">
    <property type="entry name" value="Dimeric alpha+beta barrel"/>
    <property type="match status" value="1"/>
</dbReference>
<reference evidence="3" key="2">
    <citation type="submission" date="2016-10" db="EMBL/GenBank/DDBJ databases">
        <authorList>
            <person name="de Groot N.N."/>
        </authorList>
    </citation>
    <scope>NUCLEOTIDE SEQUENCE [LARGE SCALE GENOMIC DNA]</scope>
    <source>
        <strain evidence="3">ATCC 20501</strain>
    </source>
</reference>
<name>A0A1H5TXI9_9PSEU</name>
<dbReference type="EMBL" id="FOME01000001">
    <property type="protein sequence ID" value="SFC41815.1"/>
    <property type="molecule type" value="Genomic_DNA"/>
</dbReference>
<dbReference type="EMBL" id="FNVB01000002">
    <property type="protein sequence ID" value="SEF66908.1"/>
    <property type="molecule type" value="Genomic_DNA"/>
</dbReference>
<evidence type="ECO:0000313" key="5">
    <source>
        <dbReference type="Proteomes" id="UP000199690"/>
    </source>
</evidence>
<evidence type="ECO:0000259" key="2">
    <source>
        <dbReference type="Pfam" id="PF03795"/>
    </source>
</evidence>
<proteinExistence type="inferred from homology"/>